<name>A0A0N0WTZ1_PSEYM</name>
<feature type="binding site" evidence="6">
    <location>
        <position position="99"/>
    </location>
    <ligand>
        <name>FMN</name>
        <dbReference type="ChEBI" id="CHEBI:58210"/>
    </ligand>
</feature>
<evidence type="ECO:0000313" key="8">
    <source>
        <dbReference type="EMBL" id="RMV27942.1"/>
    </source>
</evidence>
<feature type="binding site" evidence="6">
    <location>
        <position position="59"/>
    </location>
    <ligand>
        <name>FMN</name>
        <dbReference type="ChEBI" id="CHEBI:58210"/>
    </ligand>
</feature>
<comment type="caution">
    <text evidence="8">The sequence shown here is derived from an EMBL/GenBank/DDBJ whole genome shotgun (WGS) entry which is preliminary data.</text>
</comment>
<evidence type="ECO:0000256" key="2">
    <source>
        <dbReference type="ARBA" id="ARBA00022643"/>
    </source>
</evidence>
<keyword evidence="1 6" id="KW-0285">Flavoprotein</keyword>
<dbReference type="InterPro" id="IPR011251">
    <property type="entry name" value="Luciferase-like_dom"/>
</dbReference>
<dbReference type="RefSeq" id="WP_054070401.1">
    <property type="nucleotide sequence ID" value="NZ_CP067024.1"/>
</dbReference>
<dbReference type="GO" id="GO:0004497">
    <property type="term" value="F:monooxygenase activity"/>
    <property type="evidence" value="ECO:0007669"/>
    <property type="project" value="UniProtKB-KW"/>
</dbReference>
<dbReference type="PANTHER" id="PTHR30011">
    <property type="entry name" value="ALKANESULFONATE MONOOXYGENASE-RELATED"/>
    <property type="match status" value="1"/>
</dbReference>
<evidence type="ECO:0000256" key="4">
    <source>
        <dbReference type="ARBA" id="ARBA00023033"/>
    </source>
</evidence>
<keyword evidence="2 6" id="KW-0288">FMN</keyword>
<evidence type="ECO:0000256" key="5">
    <source>
        <dbReference type="ARBA" id="ARBA00033748"/>
    </source>
</evidence>
<dbReference type="SUPFAM" id="SSF51679">
    <property type="entry name" value="Bacterial luciferase-like"/>
    <property type="match status" value="1"/>
</dbReference>
<sequence length="441" mass="47839">MSTTARQMKLGAFLMATGHHVAAWRHPDVPADAGLDFKHYRHLAQVAEAAKFDTLFVADSVAAATGDIASRMARSDHFEPLTLLSALSAVTDHIGLIATATTTYNEPYHVARKFASLDHLSGGRAGWNLVTSDAAAEAQNFGRAEHVGHAERYSRAREFHQVVTGLWDSWTDDAFTRDKASGQYYDPANVHVLDHVGEHFSVKGPLNVARSPQGQPVVVQAGSSEVGRDLAAQTAEVVFTAQTSLASAQAFYADIKGRLSAYGRDADSLKVMPGVFIVVAETEALAKQKFESFQDLVEPQVGVALLGRMLGNFDLSGYPLDGPLPELPLTDSGQRSRQKLLTELADQENLTLAQLGRRIAGGRGHYSLIGTPVQIADELQIWFEQGAADGFNVLVPHLPGGLEDVAQLLVPELQRRGLFRTEYEGTTLRENLGLQRPAYGF</sequence>
<dbReference type="PANTHER" id="PTHR30011:SF16">
    <property type="entry name" value="C2H2 FINGER DOMAIN TRANSCRIPTION FACTOR (EUROFUNG)-RELATED"/>
    <property type="match status" value="1"/>
</dbReference>
<feature type="domain" description="Luciferase-like" evidence="7">
    <location>
        <begin position="22"/>
        <end position="387"/>
    </location>
</feature>
<dbReference type="AlphaFoldDB" id="A0A0N0WTZ1"/>
<reference evidence="8 9" key="1">
    <citation type="submission" date="2018-08" db="EMBL/GenBank/DDBJ databases">
        <title>Recombination of ecologically and evolutionarily significant loci maintains genetic cohesion in the Pseudomonas syringae species complex.</title>
        <authorList>
            <person name="Dillon M."/>
            <person name="Thakur S."/>
            <person name="Almeida R.N.D."/>
            <person name="Weir B.S."/>
            <person name="Guttman D.S."/>
        </authorList>
    </citation>
    <scope>NUCLEOTIDE SEQUENCE [LARGE SCALE GENOMIC DNA]</scope>
    <source>
        <strain evidence="8 9">ICMP 11281</strain>
    </source>
</reference>
<dbReference type="InterPro" id="IPR051260">
    <property type="entry name" value="Diverse_substr_monoxygenases"/>
</dbReference>
<evidence type="ECO:0000313" key="9">
    <source>
        <dbReference type="Proteomes" id="UP000271631"/>
    </source>
</evidence>
<evidence type="ECO:0000256" key="1">
    <source>
        <dbReference type="ARBA" id="ARBA00022630"/>
    </source>
</evidence>
<dbReference type="Pfam" id="PF00296">
    <property type="entry name" value="Bac_luciferase"/>
    <property type="match status" value="1"/>
</dbReference>
<dbReference type="Gene3D" id="3.20.20.30">
    <property type="entry name" value="Luciferase-like domain"/>
    <property type="match status" value="1"/>
</dbReference>
<keyword evidence="3" id="KW-0560">Oxidoreductase</keyword>
<dbReference type="EMBL" id="RBUQ01000358">
    <property type="protein sequence ID" value="RMV27942.1"/>
    <property type="molecule type" value="Genomic_DNA"/>
</dbReference>
<accession>A0A0N0WTZ1</accession>
<evidence type="ECO:0000259" key="7">
    <source>
        <dbReference type="Pfam" id="PF00296"/>
    </source>
</evidence>
<protein>
    <submittedName>
        <fullName evidence="8">Xenobiotic compound monooxygenase, DszA family</fullName>
    </submittedName>
</protein>
<dbReference type="GO" id="GO:0016705">
    <property type="term" value="F:oxidoreductase activity, acting on paired donors, with incorporation or reduction of molecular oxygen"/>
    <property type="evidence" value="ECO:0007669"/>
    <property type="project" value="InterPro"/>
</dbReference>
<dbReference type="NCBIfam" id="TIGR03860">
    <property type="entry name" value="FMN_nitrolo"/>
    <property type="match status" value="1"/>
</dbReference>
<organism evidence="8 9">
    <name type="scientific">Pseudomonas syringae pv. maculicola</name>
    <dbReference type="NCBI Taxonomy" id="59511"/>
    <lineage>
        <taxon>Bacteria</taxon>
        <taxon>Pseudomonadati</taxon>
        <taxon>Pseudomonadota</taxon>
        <taxon>Gammaproteobacteria</taxon>
        <taxon>Pseudomonadales</taxon>
        <taxon>Pseudomonadaceae</taxon>
        <taxon>Pseudomonas</taxon>
    </lineage>
</organism>
<feature type="binding site" evidence="6">
    <location>
        <position position="224"/>
    </location>
    <ligand>
        <name>FMN</name>
        <dbReference type="ChEBI" id="CHEBI:58210"/>
    </ligand>
</feature>
<feature type="binding site" evidence="6">
    <location>
        <position position="153"/>
    </location>
    <ligand>
        <name>FMN</name>
        <dbReference type="ChEBI" id="CHEBI:58210"/>
    </ligand>
</feature>
<dbReference type="Proteomes" id="UP000271631">
    <property type="component" value="Unassembled WGS sequence"/>
</dbReference>
<dbReference type="InterPro" id="IPR036661">
    <property type="entry name" value="Luciferase-like_sf"/>
</dbReference>
<gene>
    <name evidence="8" type="ORF">ALP13_03824</name>
</gene>
<feature type="binding site" evidence="6">
    <location>
        <position position="223"/>
    </location>
    <ligand>
        <name>FMN</name>
        <dbReference type="ChEBI" id="CHEBI:58210"/>
    </ligand>
</feature>
<keyword evidence="4 8" id="KW-0503">Monooxygenase</keyword>
<dbReference type="PIRSF" id="PIRSF000337">
    <property type="entry name" value="NTA_MOA"/>
    <property type="match status" value="1"/>
</dbReference>
<dbReference type="FunFam" id="3.20.20.30:FF:000008">
    <property type="entry name" value="Xenobiotic compound monooxygenase A subunit"/>
    <property type="match status" value="1"/>
</dbReference>
<evidence type="ECO:0000256" key="6">
    <source>
        <dbReference type="PIRSR" id="PIRSR000337-1"/>
    </source>
</evidence>
<comment type="similarity">
    <text evidence="5">Belongs to the NtaA/SnaA/DszA monooxygenase family.</text>
</comment>
<proteinExistence type="inferred from homology"/>
<dbReference type="InterPro" id="IPR016215">
    <property type="entry name" value="NTA_MOA"/>
</dbReference>
<feature type="binding site" evidence="6">
    <location>
        <position position="149"/>
    </location>
    <ligand>
        <name>FMN</name>
        <dbReference type="ChEBI" id="CHEBI:58210"/>
    </ligand>
</feature>
<dbReference type="CDD" id="cd01095">
    <property type="entry name" value="Nitrilotriacetate_monoxgenase"/>
    <property type="match status" value="1"/>
</dbReference>
<evidence type="ECO:0000256" key="3">
    <source>
        <dbReference type="ARBA" id="ARBA00023002"/>
    </source>
</evidence>